<organism evidence="2 3">
    <name type="scientific">Undibacterium pigrum</name>
    <dbReference type="NCBI Taxonomy" id="401470"/>
    <lineage>
        <taxon>Bacteria</taxon>
        <taxon>Pseudomonadati</taxon>
        <taxon>Pseudomonadota</taxon>
        <taxon>Betaproteobacteria</taxon>
        <taxon>Burkholderiales</taxon>
        <taxon>Oxalobacteraceae</taxon>
        <taxon>Undibacterium</taxon>
    </lineage>
</organism>
<dbReference type="RefSeq" id="WP_170133583.1">
    <property type="nucleotide sequence ID" value="NZ_QJKB01000007.1"/>
</dbReference>
<dbReference type="EMBL" id="QJKB01000007">
    <property type="protein sequence ID" value="PXX41421.1"/>
    <property type="molecule type" value="Genomic_DNA"/>
</dbReference>
<protein>
    <submittedName>
        <fullName evidence="2">HdeA/HdeB family protein</fullName>
    </submittedName>
</protein>
<evidence type="ECO:0000256" key="1">
    <source>
        <dbReference type="SAM" id="SignalP"/>
    </source>
</evidence>
<gene>
    <name evidence="2" type="ORF">DFR42_10772</name>
</gene>
<dbReference type="Proteomes" id="UP000247792">
    <property type="component" value="Unassembled WGS sequence"/>
</dbReference>
<dbReference type="AlphaFoldDB" id="A0A318J407"/>
<feature type="signal peptide" evidence="1">
    <location>
        <begin position="1"/>
        <end position="19"/>
    </location>
</feature>
<proteinExistence type="predicted"/>
<sequence length="107" mass="11737">MKYMIMAGALLLSSSISSATGVYTVGAGKLTCEDFIRSKSNQAESFQISQWVAGFITSFNFYSTGKPATPETAEAMHKSLEVYCTKNPKEMIVYAAAVLVKQYRSEQ</sequence>
<keyword evidence="1" id="KW-0732">Signal</keyword>
<evidence type="ECO:0000313" key="3">
    <source>
        <dbReference type="Proteomes" id="UP000247792"/>
    </source>
</evidence>
<reference evidence="2 3" key="1">
    <citation type="submission" date="2018-05" db="EMBL/GenBank/DDBJ databases">
        <title>Genomic Encyclopedia of Type Strains, Phase IV (KMG-IV): sequencing the most valuable type-strain genomes for metagenomic binning, comparative biology and taxonomic classification.</title>
        <authorList>
            <person name="Goeker M."/>
        </authorList>
    </citation>
    <scope>NUCLEOTIDE SEQUENCE [LARGE SCALE GENOMIC DNA]</scope>
    <source>
        <strain evidence="2 3">DSM 19792</strain>
    </source>
</reference>
<evidence type="ECO:0000313" key="2">
    <source>
        <dbReference type="EMBL" id="PXX41421.1"/>
    </source>
</evidence>
<accession>A0A318J407</accession>
<comment type="caution">
    <text evidence="2">The sequence shown here is derived from an EMBL/GenBank/DDBJ whole genome shotgun (WGS) entry which is preliminary data.</text>
</comment>
<keyword evidence="3" id="KW-1185">Reference proteome</keyword>
<feature type="chain" id="PRO_5016314835" evidence="1">
    <location>
        <begin position="20"/>
        <end position="107"/>
    </location>
</feature>
<name>A0A318J407_9BURK</name>